<name>A0A0D0DY39_9AGAM</name>
<proteinExistence type="predicted"/>
<feature type="coiled-coil region" evidence="1">
    <location>
        <begin position="73"/>
        <end position="100"/>
    </location>
</feature>
<sequence length="137" mass="16375">MYLFLENIAPTLVNLWTGQFKGLDTGTEDYKLVPHIWAENVWGFWFMYLAPILLKGQFQEDKYYYHMLKLSDLMKIMVKLELQEEEINMIENRLIEWVEEYKENPILWASVDQLDFLNGTFLWISSGWTMLPVLSIV</sequence>
<reference evidence="2 3" key="1">
    <citation type="submission" date="2014-04" db="EMBL/GenBank/DDBJ databases">
        <authorList>
            <consortium name="DOE Joint Genome Institute"/>
            <person name="Kuo A."/>
            <person name="Kohler A."/>
            <person name="Jargeat P."/>
            <person name="Nagy L.G."/>
            <person name="Floudas D."/>
            <person name="Copeland A."/>
            <person name="Barry K.W."/>
            <person name="Cichocki N."/>
            <person name="Veneault-Fourrey C."/>
            <person name="LaButti K."/>
            <person name="Lindquist E.A."/>
            <person name="Lipzen A."/>
            <person name="Lundell T."/>
            <person name="Morin E."/>
            <person name="Murat C."/>
            <person name="Sun H."/>
            <person name="Tunlid A."/>
            <person name="Henrissat B."/>
            <person name="Grigoriev I.V."/>
            <person name="Hibbett D.S."/>
            <person name="Martin F."/>
            <person name="Nordberg H.P."/>
            <person name="Cantor M.N."/>
            <person name="Hua S.X."/>
        </authorList>
    </citation>
    <scope>NUCLEOTIDE SEQUENCE [LARGE SCALE GENOMIC DNA]</scope>
    <source>
        <strain evidence="2 3">Ve08.2h10</strain>
    </source>
</reference>
<dbReference type="OrthoDB" id="2404451at2759"/>
<dbReference type="Proteomes" id="UP000054538">
    <property type="component" value="Unassembled WGS sequence"/>
</dbReference>
<organism evidence="2 3">
    <name type="scientific">Paxillus rubicundulus Ve08.2h10</name>
    <dbReference type="NCBI Taxonomy" id="930991"/>
    <lineage>
        <taxon>Eukaryota</taxon>
        <taxon>Fungi</taxon>
        <taxon>Dikarya</taxon>
        <taxon>Basidiomycota</taxon>
        <taxon>Agaricomycotina</taxon>
        <taxon>Agaricomycetes</taxon>
        <taxon>Agaricomycetidae</taxon>
        <taxon>Boletales</taxon>
        <taxon>Paxilineae</taxon>
        <taxon>Paxillaceae</taxon>
        <taxon>Paxillus</taxon>
    </lineage>
</organism>
<dbReference type="InParanoid" id="A0A0D0DY39"/>
<dbReference type="AlphaFoldDB" id="A0A0D0DY39"/>
<evidence type="ECO:0000313" key="3">
    <source>
        <dbReference type="Proteomes" id="UP000054538"/>
    </source>
</evidence>
<evidence type="ECO:0000256" key="1">
    <source>
        <dbReference type="SAM" id="Coils"/>
    </source>
</evidence>
<gene>
    <name evidence="2" type="ORF">PAXRUDRAFT_25633</name>
</gene>
<dbReference type="HOGENOM" id="CLU_1865770_0_0_1"/>
<evidence type="ECO:0000313" key="2">
    <source>
        <dbReference type="EMBL" id="KIK95106.1"/>
    </source>
</evidence>
<keyword evidence="3" id="KW-1185">Reference proteome</keyword>
<dbReference type="EMBL" id="KN825063">
    <property type="protein sequence ID" value="KIK95106.1"/>
    <property type="molecule type" value="Genomic_DNA"/>
</dbReference>
<dbReference type="STRING" id="930991.A0A0D0DY39"/>
<keyword evidence="1" id="KW-0175">Coiled coil</keyword>
<reference evidence="3" key="2">
    <citation type="submission" date="2015-01" db="EMBL/GenBank/DDBJ databases">
        <title>Evolutionary Origins and Diversification of the Mycorrhizal Mutualists.</title>
        <authorList>
            <consortium name="DOE Joint Genome Institute"/>
            <consortium name="Mycorrhizal Genomics Consortium"/>
            <person name="Kohler A."/>
            <person name="Kuo A."/>
            <person name="Nagy L.G."/>
            <person name="Floudas D."/>
            <person name="Copeland A."/>
            <person name="Barry K.W."/>
            <person name="Cichocki N."/>
            <person name="Veneault-Fourrey C."/>
            <person name="LaButti K."/>
            <person name="Lindquist E.A."/>
            <person name="Lipzen A."/>
            <person name="Lundell T."/>
            <person name="Morin E."/>
            <person name="Murat C."/>
            <person name="Riley R."/>
            <person name="Ohm R."/>
            <person name="Sun H."/>
            <person name="Tunlid A."/>
            <person name="Henrissat B."/>
            <person name="Grigoriev I.V."/>
            <person name="Hibbett D.S."/>
            <person name="Martin F."/>
        </authorList>
    </citation>
    <scope>NUCLEOTIDE SEQUENCE [LARGE SCALE GENOMIC DNA]</scope>
    <source>
        <strain evidence="3">Ve08.2h10</strain>
    </source>
</reference>
<accession>A0A0D0DY39</accession>
<protein>
    <submittedName>
        <fullName evidence="2">Uncharacterized protein</fullName>
    </submittedName>
</protein>